<keyword evidence="6" id="KW-0732">Signal</keyword>
<dbReference type="Proteomes" id="UP000193467">
    <property type="component" value="Unassembled WGS sequence"/>
</dbReference>
<evidence type="ECO:0000313" key="7">
    <source>
        <dbReference type="EMBL" id="ORY79276.1"/>
    </source>
</evidence>
<dbReference type="PROSITE" id="PS00560">
    <property type="entry name" value="CARBOXYPEPT_SER_HIS"/>
    <property type="match status" value="1"/>
</dbReference>
<dbReference type="InterPro" id="IPR029058">
    <property type="entry name" value="AB_hydrolase_fold"/>
</dbReference>
<dbReference type="InterPro" id="IPR018202">
    <property type="entry name" value="Ser_caboxypep_ser_AS"/>
</dbReference>
<dbReference type="STRING" id="106004.A0A1Y2F7G7"/>
<evidence type="ECO:0000313" key="8">
    <source>
        <dbReference type="Proteomes" id="UP000193467"/>
    </source>
</evidence>
<dbReference type="SUPFAM" id="SSF53474">
    <property type="entry name" value="alpha/beta-Hydrolases"/>
    <property type="match status" value="1"/>
</dbReference>
<name>A0A1Y2F7G7_9BASI</name>
<dbReference type="PROSITE" id="PS00131">
    <property type="entry name" value="CARBOXYPEPT_SER_SER"/>
    <property type="match status" value="1"/>
</dbReference>
<dbReference type="GO" id="GO:0006508">
    <property type="term" value="P:proteolysis"/>
    <property type="evidence" value="ECO:0007669"/>
    <property type="project" value="UniProtKB-KW"/>
</dbReference>
<dbReference type="Pfam" id="PF00450">
    <property type="entry name" value="Peptidase_S10"/>
    <property type="match status" value="1"/>
</dbReference>
<dbReference type="PANTHER" id="PTHR11802:SF452">
    <property type="entry name" value="CARBOXYPEPTIDASE"/>
    <property type="match status" value="1"/>
</dbReference>
<dbReference type="EC" id="3.4.16.-" evidence="6"/>
<evidence type="ECO:0000256" key="2">
    <source>
        <dbReference type="ARBA" id="ARBA00022645"/>
    </source>
</evidence>
<gene>
    <name evidence="7" type="ORF">BCR35DRAFT_304668</name>
</gene>
<comment type="caution">
    <text evidence="7">The sequence shown here is derived from an EMBL/GenBank/DDBJ whole genome shotgun (WGS) entry which is preliminary data.</text>
</comment>
<dbReference type="GO" id="GO:0004185">
    <property type="term" value="F:serine-type carboxypeptidase activity"/>
    <property type="evidence" value="ECO:0007669"/>
    <property type="project" value="UniProtKB-UniRule"/>
</dbReference>
<feature type="signal peptide" evidence="6">
    <location>
        <begin position="1"/>
        <end position="22"/>
    </location>
</feature>
<sequence length="511" mass="56467">MVHFSTTTALALAAFGATSALARNQLTFNLPSDASSVVDAVKHSVEGWVSEGVRKFDEITHEGLDFELIQHADFPQYKIRMREPEALCDSSVKQYSGYLDIANDAHIFFWFFESRNKPSTDPLVVWLNGGPGCSSSTGLLFELGPCSIANEGQNTTYNKHSWNEVANMIFIDSPVNVGYSYGGKTVNSSPDTAEDLYAFMQLFYAKFPKFQKNEFHVSGESYAGTYIPNIGSVFHKYNQAPPSSASVHIPLTSLFIGNGLTDAYTQFATVPDFACDPKGKYGQIFSDADCQSIEGKIPTCQRLTSYCYNNPSRFTCVPATISCWQVAGPIQQSGLNPYDVRRKCDREGKDGPLCYPQMQWIETYLNKPEVKKALGASSDRTFESCNMQLNQAFTFNGDVAHNTAALLPPLLEAGIRVGIYAGEADFMCNYIGNLAWMNVLDWSGKEDFNAAKNHSFVTKSGKKGGETRSVGKGAGTFTYLQVYDAGHMVPYDQPEVALDFFTKWVQNKPFA</sequence>
<reference evidence="7 8" key="1">
    <citation type="submission" date="2016-07" db="EMBL/GenBank/DDBJ databases">
        <title>Pervasive Adenine N6-methylation of Active Genes in Fungi.</title>
        <authorList>
            <consortium name="DOE Joint Genome Institute"/>
            <person name="Mondo S.J."/>
            <person name="Dannebaum R.O."/>
            <person name="Kuo R.C."/>
            <person name="Labutti K."/>
            <person name="Haridas S."/>
            <person name="Kuo A."/>
            <person name="Salamov A."/>
            <person name="Ahrendt S.R."/>
            <person name="Lipzen A."/>
            <person name="Sullivan W."/>
            <person name="Andreopoulos W.B."/>
            <person name="Clum A."/>
            <person name="Lindquist E."/>
            <person name="Daum C."/>
            <person name="Ramamoorthy G.K."/>
            <person name="Gryganskyi A."/>
            <person name="Culley D."/>
            <person name="Magnuson J.K."/>
            <person name="James T.Y."/>
            <person name="O'Malley M.A."/>
            <person name="Stajich J.E."/>
            <person name="Spatafora J.W."/>
            <person name="Visel A."/>
            <person name="Grigoriev I.V."/>
        </authorList>
    </citation>
    <scope>NUCLEOTIDE SEQUENCE [LARGE SCALE GENOMIC DNA]</scope>
    <source>
        <strain evidence="7 8">62-1032</strain>
    </source>
</reference>
<feature type="chain" id="PRO_5011827907" description="Carboxypeptidase" evidence="6">
    <location>
        <begin position="23"/>
        <end position="511"/>
    </location>
</feature>
<dbReference type="AlphaFoldDB" id="A0A1Y2F7G7"/>
<dbReference type="OrthoDB" id="443318at2759"/>
<protein>
    <recommendedName>
        <fullName evidence="6">Carboxypeptidase</fullName>
        <ecNumber evidence="6">3.4.16.-</ecNumber>
    </recommendedName>
</protein>
<dbReference type="InterPro" id="IPR001563">
    <property type="entry name" value="Peptidase_S10"/>
</dbReference>
<dbReference type="Gene3D" id="3.40.50.1820">
    <property type="entry name" value="alpha/beta hydrolase"/>
    <property type="match status" value="1"/>
</dbReference>
<keyword evidence="5" id="KW-0325">Glycoprotein</keyword>
<proteinExistence type="inferred from homology"/>
<keyword evidence="2 6" id="KW-0121">Carboxypeptidase</keyword>
<dbReference type="PRINTS" id="PR00724">
    <property type="entry name" value="CRBOXYPTASEC"/>
</dbReference>
<evidence type="ECO:0000256" key="6">
    <source>
        <dbReference type="RuleBase" id="RU361156"/>
    </source>
</evidence>
<keyword evidence="8" id="KW-1185">Reference proteome</keyword>
<evidence type="ECO:0000256" key="4">
    <source>
        <dbReference type="ARBA" id="ARBA00022801"/>
    </source>
</evidence>
<evidence type="ECO:0000256" key="1">
    <source>
        <dbReference type="ARBA" id="ARBA00009431"/>
    </source>
</evidence>
<keyword evidence="4 6" id="KW-0378">Hydrolase</keyword>
<comment type="similarity">
    <text evidence="1 6">Belongs to the peptidase S10 family.</text>
</comment>
<evidence type="ECO:0000256" key="5">
    <source>
        <dbReference type="ARBA" id="ARBA00023180"/>
    </source>
</evidence>
<accession>A0A1Y2F7G7</accession>
<dbReference type="InterPro" id="IPR033124">
    <property type="entry name" value="Ser_caboxypep_his_AS"/>
</dbReference>
<organism evidence="7 8">
    <name type="scientific">Leucosporidium creatinivorum</name>
    <dbReference type="NCBI Taxonomy" id="106004"/>
    <lineage>
        <taxon>Eukaryota</taxon>
        <taxon>Fungi</taxon>
        <taxon>Dikarya</taxon>
        <taxon>Basidiomycota</taxon>
        <taxon>Pucciniomycotina</taxon>
        <taxon>Microbotryomycetes</taxon>
        <taxon>Leucosporidiales</taxon>
        <taxon>Leucosporidium</taxon>
    </lineage>
</organism>
<dbReference type="Gene3D" id="1.10.287.410">
    <property type="match status" value="1"/>
</dbReference>
<dbReference type="PANTHER" id="PTHR11802">
    <property type="entry name" value="SERINE PROTEASE FAMILY S10 SERINE CARBOXYPEPTIDASE"/>
    <property type="match status" value="1"/>
</dbReference>
<dbReference type="GO" id="GO:0000324">
    <property type="term" value="C:fungal-type vacuole"/>
    <property type="evidence" value="ECO:0007669"/>
    <property type="project" value="TreeGrafter"/>
</dbReference>
<keyword evidence="3 6" id="KW-0645">Protease</keyword>
<evidence type="ECO:0000256" key="3">
    <source>
        <dbReference type="ARBA" id="ARBA00022670"/>
    </source>
</evidence>
<dbReference type="InParanoid" id="A0A1Y2F7G7"/>
<dbReference type="EMBL" id="MCGR01000027">
    <property type="protein sequence ID" value="ORY79276.1"/>
    <property type="molecule type" value="Genomic_DNA"/>
</dbReference>